<dbReference type="PROSITE" id="PS51375">
    <property type="entry name" value="PPR"/>
    <property type="match status" value="6"/>
</dbReference>
<evidence type="ECO:0000256" key="2">
    <source>
        <dbReference type="PROSITE-ProRule" id="PRU00708"/>
    </source>
</evidence>
<dbReference type="AlphaFoldDB" id="A0A7G2DWT2"/>
<dbReference type="InterPro" id="IPR046960">
    <property type="entry name" value="PPR_At4g14850-like_plant"/>
</dbReference>
<proteinExistence type="predicted"/>
<dbReference type="InterPro" id="IPR036770">
    <property type="entry name" value="Ankyrin_rpt-contain_sf"/>
</dbReference>
<dbReference type="EMBL" id="LR881466">
    <property type="protein sequence ID" value="CAD5312707.1"/>
    <property type="molecule type" value="Genomic_DNA"/>
</dbReference>
<dbReference type="Pfam" id="PF13962">
    <property type="entry name" value="PGG"/>
    <property type="match status" value="1"/>
</dbReference>
<gene>
    <name evidence="5" type="ORF">AT9943_LOCUS1242</name>
</gene>
<dbReference type="GO" id="GO:0003723">
    <property type="term" value="F:RNA binding"/>
    <property type="evidence" value="ECO:0007669"/>
    <property type="project" value="InterPro"/>
</dbReference>
<dbReference type="FunFam" id="1.25.40.10:FF:001305">
    <property type="entry name" value="Pentatricopeptide repeat-containing protein At1g14470"/>
    <property type="match status" value="1"/>
</dbReference>
<dbReference type="Gene3D" id="1.25.40.20">
    <property type="entry name" value="Ankyrin repeat-containing domain"/>
    <property type="match status" value="1"/>
</dbReference>
<accession>A0A7G2DWT2</accession>
<dbReference type="Pfam" id="PF12854">
    <property type="entry name" value="PPR_1"/>
    <property type="match status" value="1"/>
</dbReference>
<feature type="transmembrane region" description="Helical" evidence="3">
    <location>
        <begin position="888"/>
        <end position="907"/>
    </location>
</feature>
<dbReference type="Pfam" id="PF01535">
    <property type="entry name" value="PPR"/>
    <property type="match status" value="2"/>
</dbReference>
<evidence type="ECO:0000259" key="4">
    <source>
        <dbReference type="Pfam" id="PF13962"/>
    </source>
</evidence>
<dbReference type="NCBIfam" id="TIGR00756">
    <property type="entry name" value="PPR"/>
    <property type="match status" value="6"/>
</dbReference>
<feature type="domain" description="PGG" evidence="4">
    <location>
        <begin position="810"/>
        <end position="904"/>
    </location>
</feature>
<feature type="repeat" description="PPR" evidence="2">
    <location>
        <begin position="330"/>
        <end position="364"/>
    </location>
</feature>
<evidence type="ECO:0000313" key="5">
    <source>
        <dbReference type="EMBL" id="CAD5312707.1"/>
    </source>
</evidence>
<feature type="repeat" description="PPR" evidence="2">
    <location>
        <begin position="432"/>
        <end position="462"/>
    </location>
</feature>
<reference evidence="5 6" key="1">
    <citation type="submission" date="2020-09" db="EMBL/GenBank/DDBJ databases">
        <authorList>
            <person name="Ashkenazy H."/>
        </authorList>
    </citation>
    <scope>NUCLEOTIDE SEQUENCE [LARGE SCALE GENOMIC DNA]</scope>
    <source>
        <strain evidence="6">cv. Cdm-0</strain>
    </source>
</reference>
<dbReference type="Pfam" id="PF00023">
    <property type="entry name" value="Ank"/>
    <property type="match status" value="1"/>
</dbReference>
<dbReference type="SMART" id="SM00248">
    <property type="entry name" value="ANK"/>
    <property type="match status" value="6"/>
</dbReference>
<feature type="repeat" description="PPR" evidence="2">
    <location>
        <begin position="228"/>
        <end position="262"/>
    </location>
</feature>
<keyword evidence="3" id="KW-1133">Transmembrane helix</keyword>
<dbReference type="Gene3D" id="1.25.40.10">
    <property type="entry name" value="Tetratricopeptide repeat domain"/>
    <property type="match status" value="5"/>
</dbReference>
<feature type="repeat" description="PPR" evidence="2">
    <location>
        <begin position="463"/>
        <end position="497"/>
    </location>
</feature>
<protein>
    <submittedName>
        <fullName evidence="5">(thale cress) hypothetical protein</fullName>
    </submittedName>
</protein>
<evidence type="ECO:0000256" key="3">
    <source>
        <dbReference type="SAM" id="Phobius"/>
    </source>
</evidence>
<keyword evidence="3" id="KW-0472">Membrane</keyword>
<dbReference type="SUPFAM" id="SSF48403">
    <property type="entry name" value="Ankyrin repeat"/>
    <property type="match status" value="1"/>
</dbReference>
<dbReference type="InterPro" id="IPR026961">
    <property type="entry name" value="PGG_dom"/>
</dbReference>
<dbReference type="FunFam" id="1.25.40.10:FF:002184">
    <property type="entry name" value="Pentatricopeptide repeat-containing protein At1g14470"/>
    <property type="match status" value="1"/>
</dbReference>
<dbReference type="InterPro" id="IPR002110">
    <property type="entry name" value="Ankyrin_rpt"/>
</dbReference>
<dbReference type="InterPro" id="IPR011990">
    <property type="entry name" value="TPR-like_helical_dom_sf"/>
</dbReference>
<evidence type="ECO:0000256" key="1">
    <source>
        <dbReference type="ARBA" id="ARBA00022737"/>
    </source>
</evidence>
<sequence length="962" mass="109564">MSRELTVSLAAIASQALTFPQLNQIHAQLIVFNSLPRQSYWASRIISCCTRLRAPSYYTRLIFDSVTFPNVFVVNSMFKYFSKMDMANDVLRLYEQRSRCGIMPDAFSFPVVIKSAGRFGILFQALVEKLGFFKDPYVRNVIMDMYVKHESVESARKVFDQISQRKGSDWNVMISGYWKWGNKEEACKLFDMMPENDVVSWTVMITGFAKVKDLENARKYFDRMPEKSVVSWNAMLSGYAQNGFTEDALRLFNDMLRLGVRPNETTWVIVISACSFRADPSLTRSLVKLIDEKRVRLNCFVKTALLDMHAKCRDIQSARRIFNELGTQRNLVTWNAMISGYTRIGDMSSARQLFDTMPKRNVVSWNSLIAGYAHNGQAALAIEFFEDMIDYGDSKPDEVTMISVLSACGHMADLELGDCIVDYIRKNQIKLNDSGYRSLIFMYARGGNLWEAKRVFDEMKERDVVSYNTLFTAFAANGDGVETLNLLSKMKDEGIEPDRVTYTSNVQSLRNCQWMHAPQCQSYIRLQQAAESGSINELYALIDENPYILENIDAVPFVSTPLHVAAVFGNIEFAMEMLNLKPSFARKLNTSGYSPLHLAVEKEQSDFVSHMLWHDGGLSRVKGRNGVTPFHLLVIRGDDDLVAECLITSPECIEDVNVDRQNALHLAVMNDRFEVLQVLTGWIQRMSQKDAYYIENRVLNKRDFDFNTALHLAAYKNDQQALKLLLKCRLVEPNLVNIDDLTFVDILRTQGENAGGGNLDLEQAVIKTGCVEAASMPKFKEESDLLKSPINFMTYYSTSMKRMKSSTSDQDRGAFLIVCTLIITATYQMALQPPGGVHQSENANANAGSVVMKQTFFILLWISNTVGFCCAVFYTFCLIPLGQLFTIWFFYIGTCLCISYALAMAVISPHPLVFLSATFALFLVFALYLLLEAFVDTWRKHRTVVPKSRFSWFWKVLQYYYI</sequence>
<dbReference type="Proteomes" id="UP000516314">
    <property type="component" value="Chromosome 1"/>
</dbReference>
<name>A0A7G2DWT2_ARATH</name>
<keyword evidence="1" id="KW-0677">Repeat</keyword>
<dbReference type="GO" id="GO:0009451">
    <property type="term" value="P:RNA modification"/>
    <property type="evidence" value="ECO:0007669"/>
    <property type="project" value="InterPro"/>
</dbReference>
<feature type="repeat" description="PPR" evidence="2">
    <location>
        <begin position="166"/>
        <end position="196"/>
    </location>
</feature>
<feature type="transmembrane region" description="Helical" evidence="3">
    <location>
        <begin position="856"/>
        <end position="881"/>
    </location>
</feature>
<dbReference type="Pfam" id="PF13812">
    <property type="entry name" value="PPR_3"/>
    <property type="match status" value="1"/>
</dbReference>
<organism evidence="5 6">
    <name type="scientific">Arabidopsis thaliana</name>
    <name type="common">Mouse-ear cress</name>
    <dbReference type="NCBI Taxonomy" id="3702"/>
    <lineage>
        <taxon>Eukaryota</taxon>
        <taxon>Viridiplantae</taxon>
        <taxon>Streptophyta</taxon>
        <taxon>Embryophyta</taxon>
        <taxon>Tracheophyta</taxon>
        <taxon>Spermatophyta</taxon>
        <taxon>Magnoliopsida</taxon>
        <taxon>eudicotyledons</taxon>
        <taxon>Gunneridae</taxon>
        <taxon>Pentapetalae</taxon>
        <taxon>rosids</taxon>
        <taxon>malvids</taxon>
        <taxon>Brassicales</taxon>
        <taxon>Brassicaceae</taxon>
        <taxon>Camelineae</taxon>
        <taxon>Arabidopsis</taxon>
    </lineage>
</organism>
<evidence type="ECO:0000313" key="6">
    <source>
        <dbReference type="Proteomes" id="UP000516314"/>
    </source>
</evidence>
<dbReference type="InterPro" id="IPR002885">
    <property type="entry name" value="PPR_rpt"/>
</dbReference>
<feature type="repeat" description="PPR" evidence="2">
    <location>
        <begin position="197"/>
        <end position="227"/>
    </location>
</feature>
<keyword evidence="3" id="KW-0812">Transmembrane</keyword>
<dbReference type="PANTHER" id="PTHR47926">
    <property type="entry name" value="PENTATRICOPEPTIDE REPEAT-CONTAINING PROTEIN"/>
    <property type="match status" value="1"/>
</dbReference>
<dbReference type="PANTHER" id="PTHR47926:SF373">
    <property type="entry name" value="TETRATRICOPEPTIDE-LIKE HELICAL DOMAIN SUPERFAMILY, DYW DOMAIN-CONTAINING PROTEIN"/>
    <property type="match status" value="1"/>
</dbReference>
<dbReference type="Pfam" id="PF12796">
    <property type="entry name" value="Ank_2"/>
    <property type="match status" value="1"/>
</dbReference>
<feature type="transmembrane region" description="Helical" evidence="3">
    <location>
        <begin position="913"/>
        <end position="931"/>
    </location>
</feature>
<dbReference type="Pfam" id="PF13041">
    <property type="entry name" value="PPR_2"/>
    <property type="match status" value="3"/>
</dbReference>
<dbReference type="FunFam" id="1.25.40.10:FF:000596">
    <property type="entry name" value="Pentatricopeptide repeat-containing protein, mitochondrial"/>
    <property type="match status" value="1"/>
</dbReference>